<dbReference type="Proteomes" id="UP000796761">
    <property type="component" value="Unassembled WGS sequence"/>
</dbReference>
<name>A0A8K1LFV3_9PASS</name>
<feature type="transmembrane region" description="Helical" evidence="1">
    <location>
        <begin position="110"/>
        <end position="128"/>
    </location>
</feature>
<comment type="caution">
    <text evidence="2">The sequence shown here is derived from an EMBL/GenBank/DDBJ whole genome shotgun (WGS) entry which is preliminary data.</text>
</comment>
<dbReference type="EMBL" id="SWJQ01000591">
    <property type="protein sequence ID" value="TRZ12425.1"/>
    <property type="molecule type" value="Genomic_DNA"/>
</dbReference>
<reference evidence="2" key="1">
    <citation type="submission" date="2019-04" db="EMBL/GenBank/DDBJ databases">
        <title>Genome assembly of Zosterops borbonicus 15179.</title>
        <authorList>
            <person name="Leroy T."/>
            <person name="Anselmetti Y."/>
            <person name="Tilak M.-K."/>
            <person name="Nabholz B."/>
        </authorList>
    </citation>
    <scope>NUCLEOTIDE SEQUENCE</scope>
    <source>
        <strain evidence="2">HGM_15179</strain>
        <tissue evidence="2">Muscle</tissue>
    </source>
</reference>
<feature type="non-terminal residue" evidence="2">
    <location>
        <position position="1"/>
    </location>
</feature>
<accession>A0A8K1LFV3</accession>
<dbReference type="OrthoDB" id="9395508at2759"/>
<sequence>RIKDDRNHSSSSGHLLLHAVSPQNDSVGHWEEGATGNCSFGVTAVLNINESTARWTSPDSSTNLSSVHIRVYLIFPGNGTELKIHMLDTGAQSTMSPSTTTPNSVCRAQSSSLLLLPVLLLLLMGTLLS</sequence>
<keyword evidence="3" id="KW-1185">Reference proteome</keyword>
<evidence type="ECO:0000313" key="2">
    <source>
        <dbReference type="EMBL" id="TRZ12425.1"/>
    </source>
</evidence>
<keyword evidence="1" id="KW-1133">Transmembrane helix</keyword>
<dbReference type="AlphaFoldDB" id="A0A8K1LFV3"/>
<gene>
    <name evidence="2" type="ORF">HGM15179_014670</name>
</gene>
<proteinExistence type="predicted"/>
<evidence type="ECO:0000313" key="3">
    <source>
        <dbReference type="Proteomes" id="UP000796761"/>
    </source>
</evidence>
<protein>
    <submittedName>
        <fullName evidence="2">Uncharacterized protein</fullName>
    </submittedName>
</protein>
<keyword evidence="1" id="KW-0472">Membrane</keyword>
<evidence type="ECO:0000256" key="1">
    <source>
        <dbReference type="SAM" id="Phobius"/>
    </source>
</evidence>
<organism evidence="2 3">
    <name type="scientific">Zosterops borbonicus</name>
    <dbReference type="NCBI Taxonomy" id="364589"/>
    <lineage>
        <taxon>Eukaryota</taxon>
        <taxon>Metazoa</taxon>
        <taxon>Chordata</taxon>
        <taxon>Craniata</taxon>
        <taxon>Vertebrata</taxon>
        <taxon>Euteleostomi</taxon>
        <taxon>Archelosauria</taxon>
        <taxon>Archosauria</taxon>
        <taxon>Dinosauria</taxon>
        <taxon>Saurischia</taxon>
        <taxon>Theropoda</taxon>
        <taxon>Coelurosauria</taxon>
        <taxon>Aves</taxon>
        <taxon>Neognathae</taxon>
        <taxon>Neoaves</taxon>
        <taxon>Telluraves</taxon>
        <taxon>Australaves</taxon>
        <taxon>Passeriformes</taxon>
        <taxon>Sylvioidea</taxon>
        <taxon>Zosteropidae</taxon>
        <taxon>Zosterops</taxon>
    </lineage>
</organism>
<keyword evidence="1" id="KW-0812">Transmembrane</keyword>